<evidence type="ECO:0000256" key="1">
    <source>
        <dbReference type="ARBA" id="ARBA00008857"/>
    </source>
</evidence>
<evidence type="ECO:0000256" key="2">
    <source>
        <dbReference type="ARBA" id="ARBA00022908"/>
    </source>
</evidence>
<dbReference type="InterPro" id="IPR013762">
    <property type="entry name" value="Integrase-like_cat_sf"/>
</dbReference>
<evidence type="ECO:0000256" key="5">
    <source>
        <dbReference type="PROSITE-ProRule" id="PRU01248"/>
    </source>
</evidence>
<feature type="domain" description="Core-binding (CB)" evidence="7">
    <location>
        <begin position="81"/>
        <end position="163"/>
    </location>
</feature>
<dbReference type="SUPFAM" id="SSF56349">
    <property type="entry name" value="DNA breaking-rejoining enzymes"/>
    <property type="match status" value="1"/>
</dbReference>
<dbReference type="Proteomes" id="UP001431776">
    <property type="component" value="Unassembled WGS sequence"/>
</dbReference>
<feature type="domain" description="Tyr recombinase" evidence="6">
    <location>
        <begin position="187"/>
        <end position="385"/>
    </location>
</feature>
<evidence type="ECO:0000259" key="6">
    <source>
        <dbReference type="PROSITE" id="PS51898"/>
    </source>
</evidence>
<dbReference type="InterPro" id="IPR002104">
    <property type="entry name" value="Integrase_catalytic"/>
</dbReference>
<dbReference type="PROSITE" id="PS51898">
    <property type="entry name" value="TYR_RECOMBINASE"/>
    <property type="match status" value="1"/>
</dbReference>
<protein>
    <submittedName>
        <fullName evidence="8">Tyrosine-type recombinase/integrase</fullName>
    </submittedName>
</protein>
<dbReference type="InterPro" id="IPR044068">
    <property type="entry name" value="CB"/>
</dbReference>
<evidence type="ECO:0000313" key="9">
    <source>
        <dbReference type="Proteomes" id="UP001431776"/>
    </source>
</evidence>
<keyword evidence="2" id="KW-0229">DNA integration</keyword>
<keyword evidence="3 5" id="KW-0238">DNA-binding</keyword>
<dbReference type="Gene3D" id="1.10.443.10">
    <property type="entry name" value="Intergrase catalytic core"/>
    <property type="match status" value="1"/>
</dbReference>
<keyword evidence="4" id="KW-0233">DNA recombination</keyword>
<dbReference type="RefSeq" id="WP_349243890.1">
    <property type="nucleotide sequence ID" value="NZ_JASCXX010000005.1"/>
</dbReference>
<dbReference type="PANTHER" id="PTHR30349">
    <property type="entry name" value="PHAGE INTEGRASE-RELATED"/>
    <property type="match status" value="1"/>
</dbReference>
<dbReference type="InterPro" id="IPR010998">
    <property type="entry name" value="Integrase_recombinase_N"/>
</dbReference>
<dbReference type="GO" id="GO:0006310">
    <property type="term" value="P:DNA recombination"/>
    <property type="evidence" value="ECO:0007669"/>
    <property type="project" value="UniProtKB-KW"/>
</dbReference>
<comment type="similarity">
    <text evidence="1">Belongs to the 'phage' integrase family.</text>
</comment>
<organism evidence="8 9">
    <name type="scientific">Anaerobaca lacustris</name>
    <dbReference type="NCBI Taxonomy" id="3044600"/>
    <lineage>
        <taxon>Bacteria</taxon>
        <taxon>Pseudomonadati</taxon>
        <taxon>Planctomycetota</taxon>
        <taxon>Phycisphaerae</taxon>
        <taxon>Sedimentisphaerales</taxon>
        <taxon>Anaerobacaceae</taxon>
        <taxon>Anaerobaca</taxon>
    </lineage>
</organism>
<evidence type="ECO:0000313" key="8">
    <source>
        <dbReference type="EMBL" id="MDI6448479.1"/>
    </source>
</evidence>
<dbReference type="CDD" id="cd00397">
    <property type="entry name" value="DNA_BRE_C"/>
    <property type="match status" value="1"/>
</dbReference>
<gene>
    <name evidence="8" type="ORF">QJ522_05440</name>
</gene>
<dbReference type="GO" id="GO:0003677">
    <property type="term" value="F:DNA binding"/>
    <property type="evidence" value="ECO:0007669"/>
    <property type="project" value="UniProtKB-UniRule"/>
</dbReference>
<sequence>MVTKKVSVSRKWLEPIPEEDGIKIPRSEWVKKRRHCWIVRWYSTAGKRHGKLFDKRKEAERYARKLQVLVDSGKQDEPSKITLGQFVEEHKKVMRGQVAHATLMDQLRALHLLQEFVGKDMLLQRITSRDAEAFIASRIEAGLKTGSVNKDIRTLKRVFNLAIEPRGYLRDGQNPFAKIRERKQTAKNIRYVTVPEYRALMEAAGSLWWKALLSTAYCCGLRRSEILNLTWADIDFDAQRVRVRPKESGIQTIRWEPKDHQHRVVPMSNETAQFLVDLQAEAPEAFPYIFIPPKRFHRIKERLESGRWNDRKAVINNLTRGFEVIRSKAGVSKCTPHDLRRSAITNWAQELPVQVVQEFAGHSNIATTRKYYLTVRAEDVERASQLMNRMLSASRALDTKPTQNGGAK</sequence>
<accession>A0AAW6TYI3</accession>
<name>A0AAW6TYI3_9BACT</name>
<keyword evidence="9" id="KW-1185">Reference proteome</keyword>
<evidence type="ECO:0000259" key="7">
    <source>
        <dbReference type="PROSITE" id="PS51900"/>
    </source>
</evidence>
<evidence type="ECO:0000256" key="3">
    <source>
        <dbReference type="ARBA" id="ARBA00023125"/>
    </source>
</evidence>
<dbReference type="PANTHER" id="PTHR30349:SF64">
    <property type="entry name" value="PROPHAGE INTEGRASE INTD-RELATED"/>
    <property type="match status" value="1"/>
</dbReference>
<proteinExistence type="inferred from homology"/>
<reference evidence="8" key="1">
    <citation type="submission" date="2023-05" db="EMBL/GenBank/DDBJ databases">
        <title>Anaerotaeda fermentans gen. nov., sp. nov., a novel anaerobic planctomycete of the new family within the order Sedimentisphaerales isolated from Taman Peninsula, Russia.</title>
        <authorList>
            <person name="Khomyakova M.A."/>
            <person name="Merkel A.Y."/>
            <person name="Slobodkin A.I."/>
        </authorList>
    </citation>
    <scope>NUCLEOTIDE SEQUENCE</scope>
    <source>
        <strain evidence="8">M17dextr</strain>
    </source>
</reference>
<dbReference type="InterPro" id="IPR050090">
    <property type="entry name" value="Tyrosine_recombinase_XerCD"/>
</dbReference>
<dbReference type="InterPro" id="IPR011010">
    <property type="entry name" value="DNA_brk_join_enz"/>
</dbReference>
<dbReference type="GO" id="GO:0015074">
    <property type="term" value="P:DNA integration"/>
    <property type="evidence" value="ECO:0007669"/>
    <property type="project" value="UniProtKB-KW"/>
</dbReference>
<dbReference type="Gene3D" id="1.10.150.130">
    <property type="match status" value="1"/>
</dbReference>
<dbReference type="Pfam" id="PF00589">
    <property type="entry name" value="Phage_integrase"/>
    <property type="match status" value="1"/>
</dbReference>
<evidence type="ECO:0000256" key="4">
    <source>
        <dbReference type="ARBA" id="ARBA00023172"/>
    </source>
</evidence>
<dbReference type="AlphaFoldDB" id="A0AAW6TYI3"/>
<comment type="caution">
    <text evidence="8">The sequence shown here is derived from an EMBL/GenBank/DDBJ whole genome shotgun (WGS) entry which is preliminary data.</text>
</comment>
<dbReference type="PROSITE" id="PS51900">
    <property type="entry name" value="CB"/>
    <property type="match status" value="1"/>
</dbReference>
<dbReference type="EMBL" id="JASCXX010000005">
    <property type="protein sequence ID" value="MDI6448479.1"/>
    <property type="molecule type" value="Genomic_DNA"/>
</dbReference>